<dbReference type="GO" id="GO:0000156">
    <property type="term" value="F:phosphorelay response regulator activity"/>
    <property type="evidence" value="ECO:0007669"/>
    <property type="project" value="TreeGrafter"/>
</dbReference>
<dbReference type="SMART" id="SM00448">
    <property type="entry name" value="REC"/>
    <property type="match status" value="1"/>
</dbReference>
<sequence>MKGTLLIVEDDRDLSDLIAYNLRREGYQVLTASSGAQALKLLDSQRIDLILLDIMLPDYDGYRIAQYVRSRQDLRMIPILFITAKDREEDKLKGFSVGGDDYITKPFSIKELLARVRAVLMRSKGVPPGRVHNIGDITVDLDTKKVWKGGTLVSLTPSEFRILEALLENRGKPVSRERLVENYLDRDVFDRTVDVHIKNLREKLGKDVIKTVRGFGYKIE</sequence>
<evidence type="ECO:0000256" key="5">
    <source>
        <dbReference type="ARBA" id="ARBA00023163"/>
    </source>
</evidence>
<organism evidence="10 11">
    <name type="scientific">Thermocrinis minervae</name>
    <dbReference type="NCBI Taxonomy" id="381751"/>
    <lineage>
        <taxon>Bacteria</taxon>
        <taxon>Pseudomonadati</taxon>
        <taxon>Aquificota</taxon>
        <taxon>Aquificia</taxon>
        <taxon>Aquificales</taxon>
        <taxon>Aquificaceae</taxon>
        <taxon>Thermocrinis</taxon>
    </lineage>
</organism>
<evidence type="ECO:0000256" key="2">
    <source>
        <dbReference type="ARBA" id="ARBA00023012"/>
    </source>
</evidence>
<dbReference type="SMART" id="SM00862">
    <property type="entry name" value="Trans_reg_C"/>
    <property type="match status" value="1"/>
</dbReference>
<keyword evidence="11" id="KW-1185">Reference proteome</keyword>
<evidence type="ECO:0000256" key="1">
    <source>
        <dbReference type="ARBA" id="ARBA00022553"/>
    </source>
</evidence>
<keyword evidence="5" id="KW-0804">Transcription</keyword>
<keyword evidence="4 7" id="KW-0238">DNA-binding</keyword>
<feature type="DNA-binding region" description="OmpR/PhoB-type" evidence="7">
    <location>
        <begin position="129"/>
        <end position="220"/>
    </location>
</feature>
<dbReference type="InterPro" id="IPR016032">
    <property type="entry name" value="Sig_transdc_resp-reg_C-effctor"/>
</dbReference>
<dbReference type="SUPFAM" id="SSF52172">
    <property type="entry name" value="CheY-like"/>
    <property type="match status" value="1"/>
</dbReference>
<dbReference type="GO" id="GO:0005829">
    <property type="term" value="C:cytosol"/>
    <property type="evidence" value="ECO:0007669"/>
    <property type="project" value="TreeGrafter"/>
</dbReference>
<dbReference type="STRING" id="381751.SAMN05444391_0058"/>
<dbReference type="InterPro" id="IPR036388">
    <property type="entry name" value="WH-like_DNA-bd_sf"/>
</dbReference>
<dbReference type="PROSITE" id="PS51755">
    <property type="entry name" value="OMPR_PHOB"/>
    <property type="match status" value="1"/>
</dbReference>
<dbReference type="InterPro" id="IPR011006">
    <property type="entry name" value="CheY-like_superfamily"/>
</dbReference>
<dbReference type="Pfam" id="PF00072">
    <property type="entry name" value="Response_reg"/>
    <property type="match status" value="1"/>
</dbReference>
<dbReference type="PANTHER" id="PTHR48111">
    <property type="entry name" value="REGULATOR OF RPOS"/>
    <property type="match status" value="1"/>
</dbReference>
<dbReference type="GO" id="GO:0032993">
    <property type="term" value="C:protein-DNA complex"/>
    <property type="evidence" value="ECO:0007669"/>
    <property type="project" value="TreeGrafter"/>
</dbReference>
<protein>
    <submittedName>
        <fullName evidence="10">Two-component system, OmpR family, response regulator/two-component system, OmpR family, phosphate regulon response regulator PhoB</fullName>
    </submittedName>
</protein>
<dbReference type="GO" id="GO:0000976">
    <property type="term" value="F:transcription cis-regulatory region binding"/>
    <property type="evidence" value="ECO:0007669"/>
    <property type="project" value="TreeGrafter"/>
</dbReference>
<evidence type="ECO:0000256" key="4">
    <source>
        <dbReference type="ARBA" id="ARBA00023125"/>
    </source>
</evidence>
<dbReference type="PANTHER" id="PTHR48111:SF21">
    <property type="entry name" value="DNA-BINDING DUAL MASTER TRANSCRIPTIONAL REGULATOR RPAA"/>
    <property type="match status" value="1"/>
</dbReference>
<evidence type="ECO:0000259" key="9">
    <source>
        <dbReference type="PROSITE" id="PS51755"/>
    </source>
</evidence>
<evidence type="ECO:0000259" key="8">
    <source>
        <dbReference type="PROSITE" id="PS50110"/>
    </source>
</evidence>
<dbReference type="CDD" id="cd00383">
    <property type="entry name" value="trans_reg_C"/>
    <property type="match status" value="1"/>
</dbReference>
<dbReference type="Gene3D" id="3.40.50.2300">
    <property type="match status" value="1"/>
</dbReference>
<feature type="domain" description="Response regulatory" evidence="8">
    <location>
        <begin position="4"/>
        <end position="120"/>
    </location>
</feature>
<reference evidence="10 11" key="1">
    <citation type="submission" date="2016-11" db="EMBL/GenBank/DDBJ databases">
        <authorList>
            <person name="Jaros S."/>
            <person name="Januszkiewicz K."/>
            <person name="Wedrychowicz H."/>
        </authorList>
    </citation>
    <scope>NUCLEOTIDE SEQUENCE [LARGE SCALE GENOMIC DNA]</scope>
    <source>
        <strain evidence="10 11">DSM 19557</strain>
    </source>
</reference>
<accession>A0A1M6Q300</accession>
<dbReference type="OrthoDB" id="9790454at2"/>
<dbReference type="RefSeq" id="WP_079653271.1">
    <property type="nucleotide sequence ID" value="NZ_LT670846.1"/>
</dbReference>
<dbReference type="PROSITE" id="PS50110">
    <property type="entry name" value="RESPONSE_REGULATORY"/>
    <property type="match status" value="1"/>
</dbReference>
<keyword evidence="2" id="KW-0902">Two-component regulatory system</keyword>
<dbReference type="SUPFAM" id="SSF46894">
    <property type="entry name" value="C-terminal effector domain of the bipartite response regulators"/>
    <property type="match status" value="1"/>
</dbReference>
<dbReference type="InterPro" id="IPR001867">
    <property type="entry name" value="OmpR/PhoB-type_DNA-bd"/>
</dbReference>
<dbReference type="Proteomes" id="UP000189810">
    <property type="component" value="Chromosome I"/>
</dbReference>
<dbReference type="EMBL" id="LT670846">
    <property type="protein sequence ID" value="SHK14604.1"/>
    <property type="molecule type" value="Genomic_DNA"/>
</dbReference>
<keyword evidence="3" id="KW-0805">Transcription regulation</keyword>
<evidence type="ECO:0000313" key="11">
    <source>
        <dbReference type="Proteomes" id="UP000189810"/>
    </source>
</evidence>
<feature type="domain" description="OmpR/PhoB-type" evidence="9">
    <location>
        <begin position="129"/>
        <end position="220"/>
    </location>
</feature>
<dbReference type="AlphaFoldDB" id="A0A1M6Q300"/>
<dbReference type="InterPro" id="IPR001789">
    <property type="entry name" value="Sig_transdc_resp-reg_receiver"/>
</dbReference>
<gene>
    <name evidence="10" type="ORF">SAMN05444391_0058</name>
</gene>
<evidence type="ECO:0000313" key="10">
    <source>
        <dbReference type="EMBL" id="SHK14604.1"/>
    </source>
</evidence>
<keyword evidence="1 6" id="KW-0597">Phosphoprotein</keyword>
<dbReference type="Pfam" id="PF00486">
    <property type="entry name" value="Trans_reg_C"/>
    <property type="match status" value="1"/>
</dbReference>
<dbReference type="Gene3D" id="1.10.10.10">
    <property type="entry name" value="Winged helix-like DNA-binding domain superfamily/Winged helix DNA-binding domain"/>
    <property type="match status" value="1"/>
</dbReference>
<evidence type="ECO:0000256" key="6">
    <source>
        <dbReference type="PROSITE-ProRule" id="PRU00169"/>
    </source>
</evidence>
<dbReference type="GO" id="GO:0006355">
    <property type="term" value="P:regulation of DNA-templated transcription"/>
    <property type="evidence" value="ECO:0007669"/>
    <property type="project" value="InterPro"/>
</dbReference>
<evidence type="ECO:0000256" key="3">
    <source>
        <dbReference type="ARBA" id="ARBA00023015"/>
    </source>
</evidence>
<evidence type="ECO:0000256" key="7">
    <source>
        <dbReference type="PROSITE-ProRule" id="PRU01091"/>
    </source>
</evidence>
<name>A0A1M6Q300_9AQUI</name>
<feature type="modified residue" description="4-aspartylphosphate" evidence="6">
    <location>
        <position position="53"/>
    </location>
</feature>
<proteinExistence type="predicted"/>
<dbReference type="InterPro" id="IPR039420">
    <property type="entry name" value="WalR-like"/>
</dbReference>